<keyword evidence="4 6" id="KW-1133">Transmembrane helix</keyword>
<comment type="subcellular location">
    <subcellularLocation>
        <location evidence="1">Cell membrane</location>
    </subcellularLocation>
</comment>
<comment type="caution">
    <text evidence="7">The sequence shown here is derived from an EMBL/GenBank/DDBJ whole genome shotgun (WGS) entry which is preliminary data.</text>
</comment>
<evidence type="ECO:0000256" key="3">
    <source>
        <dbReference type="ARBA" id="ARBA00022692"/>
    </source>
</evidence>
<keyword evidence="7" id="KW-0966">Cell projection</keyword>
<dbReference type="InterPro" id="IPR022781">
    <property type="entry name" value="Flagellar_biosynth_FliO"/>
</dbReference>
<proteinExistence type="predicted"/>
<evidence type="ECO:0000256" key="2">
    <source>
        <dbReference type="ARBA" id="ARBA00022475"/>
    </source>
</evidence>
<evidence type="ECO:0000313" key="7">
    <source>
        <dbReference type="EMBL" id="HER95992.1"/>
    </source>
</evidence>
<evidence type="ECO:0000256" key="5">
    <source>
        <dbReference type="ARBA" id="ARBA00023136"/>
    </source>
</evidence>
<dbReference type="GO" id="GO:0016020">
    <property type="term" value="C:membrane"/>
    <property type="evidence" value="ECO:0007669"/>
    <property type="project" value="InterPro"/>
</dbReference>
<evidence type="ECO:0000256" key="4">
    <source>
        <dbReference type="ARBA" id="ARBA00022989"/>
    </source>
</evidence>
<feature type="transmembrane region" description="Helical" evidence="6">
    <location>
        <begin position="68"/>
        <end position="86"/>
    </location>
</feature>
<keyword evidence="7" id="KW-0282">Flagellum</keyword>
<keyword evidence="3 6" id="KW-0812">Transmembrane</keyword>
<keyword evidence="2" id="KW-1003">Cell membrane</keyword>
<keyword evidence="5 6" id="KW-0472">Membrane</keyword>
<accession>A0A7V2F6D4</accession>
<name>A0A7V2F6D4_RHOMR</name>
<reference evidence="7" key="1">
    <citation type="journal article" date="2020" name="mSystems">
        <title>Genome- and Community-Level Interaction Insights into Carbon Utilization and Element Cycling Functions of Hydrothermarchaeota in Hydrothermal Sediment.</title>
        <authorList>
            <person name="Zhou Z."/>
            <person name="Liu Y."/>
            <person name="Xu W."/>
            <person name="Pan J."/>
            <person name="Luo Z.H."/>
            <person name="Li M."/>
        </authorList>
    </citation>
    <scope>NUCLEOTIDE SEQUENCE [LARGE SCALE GENOMIC DNA]</scope>
    <source>
        <strain evidence="7">SpSt-143</strain>
    </source>
</reference>
<dbReference type="Pfam" id="PF04347">
    <property type="entry name" value="FliO"/>
    <property type="match status" value="1"/>
</dbReference>
<protein>
    <submittedName>
        <fullName evidence="7">Flagellar biosynthesis protein FliO</fullName>
    </submittedName>
</protein>
<dbReference type="GO" id="GO:0044781">
    <property type="term" value="P:bacterial-type flagellum organization"/>
    <property type="evidence" value="ECO:0007669"/>
    <property type="project" value="InterPro"/>
</dbReference>
<evidence type="ECO:0000256" key="1">
    <source>
        <dbReference type="ARBA" id="ARBA00004236"/>
    </source>
</evidence>
<evidence type="ECO:0000256" key="6">
    <source>
        <dbReference type="SAM" id="Phobius"/>
    </source>
</evidence>
<dbReference type="EMBL" id="DSGB01000004">
    <property type="protein sequence ID" value="HER95992.1"/>
    <property type="molecule type" value="Genomic_DNA"/>
</dbReference>
<dbReference type="AlphaFoldDB" id="A0A7V2F6D4"/>
<gene>
    <name evidence="7" type="ORF">ENO59_05690</name>
</gene>
<keyword evidence="7" id="KW-0969">Cilium</keyword>
<sequence>MPSLISRAVQQIPAPWRRLLLFIAGLFVLWALWQWATAPSGPPPIPADAADPTTFSQQHAPTAEPGFLLRYFLILIVLAGGALWALHLRRRVTPAANTMLLRPLGQLSLGPGQQIRLVACGEELLVLGVTAHHITLLKSLPLPAELRTETTSEAVRAATFARLLESLPVSLSR</sequence>
<organism evidence="7">
    <name type="scientific">Rhodothermus marinus</name>
    <name type="common">Rhodothermus obamensis</name>
    <dbReference type="NCBI Taxonomy" id="29549"/>
    <lineage>
        <taxon>Bacteria</taxon>
        <taxon>Pseudomonadati</taxon>
        <taxon>Rhodothermota</taxon>
        <taxon>Rhodothermia</taxon>
        <taxon>Rhodothermales</taxon>
        <taxon>Rhodothermaceae</taxon>
        <taxon>Rhodothermus</taxon>
    </lineage>
</organism>